<dbReference type="Gene3D" id="1.10.10.10">
    <property type="entry name" value="Winged helix-like DNA-binding domain superfamily/Winged helix DNA-binding domain"/>
    <property type="match status" value="1"/>
</dbReference>
<keyword evidence="2" id="KW-0805">Transcription regulation</keyword>
<dbReference type="InterPro" id="IPR036390">
    <property type="entry name" value="WH_DNA-bd_sf"/>
</dbReference>
<dbReference type="Proteomes" id="UP001187868">
    <property type="component" value="Unassembled WGS sequence"/>
</dbReference>
<evidence type="ECO:0000313" key="8">
    <source>
        <dbReference type="Proteomes" id="UP001187868"/>
    </source>
</evidence>
<reference evidence="7" key="1">
    <citation type="submission" date="2023-10" db="EMBL/GenBank/DDBJ databases">
        <title>Clonality and diversity in the soft rot Dickeya solani phytopathogen.</title>
        <authorList>
            <person name="Pedron J."/>
            <person name="Van Gijsegem F."/>
            <person name="Portier P."/>
            <person name="Taghouti G."/>
        </authorList>
    </citation>
    <scope>NUCLEOTIDE SEQUENCE</scope>
    <source>
        <strain evidence="7">CFBP5647</strain>
    </source>
</reference>
<gene>
    <name evidence="6" type="ORF">RUJ08_16335</name>
    <name evidence="7" type="ORF">RXA29_02790</name>
</gene>
<evidence type="ECO:0000313" key="9">
    <source>
        <dbReference type="Proteomes" id="UP001304423"/>
    </source>
</evidence>
<dbReference type="FunFam" id="1.10.10.10:FF:000001">
    <property type="entry name" value="LysR family transcriptional regulator"/>
    <property type="match status" value="1"/>
</dbReference>
<evidence type="ECO:0000256" key="2">
    <source>
        <dbReference type="ARBA" id="ARBA00023015"/>
    </source>
</evidence>
<name>A0AAX4F0H5_9GAMM</name>
<dbReference type="Pfam" id="PF00126">
    <property type="entry name" value="HTH_1"/>
    <property type="match status" value="1"/>
</dbReference>
<dbReference type="RefSeq" id="WP_057084693.1">
    <property type="nucleotide sequence ID" value="NZ_CP104920.1"/>
</dbReference>
<dbReference type="EMBL" id="CP136339">
    <property type="protein sequence ID" value="WOA53193.1"/>
    <property type="molecule type" value="Genomic_DNA"/>
</dbReference>
<evidence type="ECO:0000256" key="4">
    <source>
        <dbReference type="ARBA" id="ARBA00023163"/>
    </source>
</evidence>
<reference evidence="6 8" key="2">
    <citation type="submission" date="2023-10" db="EMBL/GenBank/DDBJ databases">
        <title>Clonality and diversity in the soft rot Dickeya solani phytopathogen.</title>
        <authorList>
            <person name="Pedron J."/>
            <person name="Van Gijisegem F."/>
            <person name="Portier P."/>
            <person name="Taghouti G."/>
        </authorList>
    </citation>
    <scope>NUCLEOTIDE SEQUENCE [LARGE SCALE GENOMIC DNA]</scope>
    <source>
        <strain evidence="6 8">FVG2-MFV017-A9</strain>
    </source>
</reference>
<keyword evidence="8" id="KW-1185">Reference proteome</keyword>
<dbReference type="InterPro" id="IPR058163">
    <property type="entry name" value="LysR-type_TF_proteobact-type"/>
</dbReference>
<dbReference type="PROSITE" id="PS50931">
    <property type="entry name" value="HTH_LYSR"/>
    <property type="match status" value="1"/>
</dbReference>
<dbReference type="AlphaFoldDB" id="A0AAX4F0H5"/>
<comment type="similarity">
    <text evidence="1">Belongs to the LysR transcriptional regulatory family.</text>
</comment>
<dbReference type="PANTHER" id="PTHR30537">
    <property type="entry name" value="HTH-TYPE TRANSCRIPTIONAL REGULATOR"/>
    <property type="match status" value="1"/>
</dbReference>
<organism evidence="7 9">
    <name type="scientific">Dickeya solani</name>
    <dbReference type="NCBI Taxonomy" id="1089444"/>
    <lineage>
        <taxon>Bacteria</taxon>
        <taxon>Pseudomonadati</taxon>
        <taxon>Pseudomonadota</taxon>
        <taxon>Gammaproteobacteria</taxon>
        <taxon>Enterobacterales</taxon>
        <taxon>Pectobacteriaceae</taxon>
        <taxon>Dickeya</taxon>
    </lineage>
</organism>
<evidence type="ECO:0000313" key="6">
    <source>
        <dbReference type="EMBL" id="MDV7043698.1"/>
    </source>
</evidence>
<dbReference type="GO" id="GO:0003700">
    <property type="term" value="F:DNA-binding transcription factor activity"/>
    <property type="evidence" value="ECO:0007669"/>
    <property type="project" value="InterPro"/>
</dbReference>
<dbReference type="Proteomes" id="UP001304423">
    <property type="component" value="Chromosome"/>
</dbReference>
<dbReference type="Pfam" id="PF03466">
    <property type="entry name" value="LysR_substrate"/>
    <property type="match status" value="1"/>
</dbReference>
<protein>
    <submittedName>
        <fullName evidence="7">LysR family transcriptional regulator</fullName>
    </submittedName>
</protein>
<accession>A0AAX4F0H5</accession>
<feature type="domain" description="HTH lysR-type" evidence="5">
    <location>
        <begin position="1"/>
        <end position="60"/>
    </location>
</feature>
<dbReference type="InterPro" id="IPR000847">
    <property type="entry name" value="LysR_HTH_N"/>
</dbReference>
<dbReference type="EMBL" id="JAWLLM010000017">
    <property type="protein sequence ID" value="MDV7043698.1"/>
    <property type="molecule type" value="Genomic_DNA"/>
</dbReference>
<evidence type="ECO:0000256" key="3">
    <source>
        <dbReference type="ARBA" id="ARBA00023125"/>
    </source>
</evidence>
<dbReference type="PRINTS" id="PR00039">
    <property type="entry name" value="HTHLYSR"/>
</dbReference>
<keyword evidence="3" id="KW-0238">DNA-binding</keyword>
<evidence type="ECO:0000256" key="1">
    <source>
        <dbReference type="ARBA" id="ARBA00009437"/>
    </source>
</evidence>
<dbReference type="SUPFAM" id="SSF53850">
    <property type="entry name" value="Periplasmic binding protein-like II"/>
    <property type="match status" value="1"/>
</dbReference>
<dbReference type="GO" id="GO:0006351">
    <property type="term" value="P:DNA-templated transcription"/>
    <property type="evidence" value="ECO:0007669"/>
    <property type="project" value="TreeGrafter"/>
</dbReference>
<dbReference type="InterPro" id="IPR036388">
    <property type="entry name" value="WH-like_DNA-bd_sf"/>
</dbReference>
<sequence>MFKQLQDMALFALVAECGSFTEAARQAGMAKSSLSLRISQLEQSLGLRLFNRTTRKLNLTFAGERYLVHCREMRQASERAEMAMQHLRDNPSGRLRITSPAGLGATLLARLTAEFQSRFPAVSLEIIVADRVIDLVEEGFDAALRTGKPQDSSLIGRSLGQVPHYLVASAGYLAGSAPIAHPCELQSHRCIAHRAWPEWGFHHEAEYFLWRLPQSHITDNLLYARACALAGGGITLLPAFLCREQLDSGELVCLLPGWRADTNDLYLIYPGRKLNSPALNCFIDFALRFLAANMVFSVYVPATHG</sequence>
<keyword evidence="4" id="KW-0804">Transcription</keyword>
<dbReference type="PANTHER" id="PTHR30537:SF5">
    <property type="entry name" value="HTH-TYPE TRANSCRIPTIONAL ACTIVATOR TTDR-RELATED"/>
    <property type="match status" value="1"/>
</dbReference>
<dbReference type="GO" id="GO:0043565">
    <property type="term" value="F:sequence-specific DNA binding"/>
    <property type="evidence" value="ECO:0007669"/>
    <property type="project" value="TreeGrafter"/>
</dbReference>
<evidence type="ECO:0000259" key="5">
    <source>
        <dbReference type="PROSITE" id="PS50931"/>
    </source>
</evidence>
<dbReference type="Gene3D" id="3.40.190.290">
    <property type="match status" value="1"/>
</dbReference>
<dbReference type="InterPro" id="IPR005119">
    <property type="entry name" value="LysR_subst-bd"/>
</dbReference>
<dbReference type="SUPFAM" id="SSF46785">
    <property type="entry name" value="Winged helix' DNA-binding domain"/>
    <property type="match status" value="1"/>
</dbReference>
<dbReference type="CDD" id="cd08422">
    <property type="entry name" value="PBP2_CrgA_like"/>
    <property type="match status" value="1"/>
</dbReference>
<evidence type="ECO:0000313" key="7">
    <source>
        <dbReference type="EMBL" id="WOA53193.1"/>
    </source>
</evidence>
<proteinExistence type="inferred from homology"/>